<dbReference type="RefSeq" id="XP_013273246.1">
    <property type="nucleotide sequence ID" value="XM_013417792.1"/>
</dbReference>
<evidence type="ECO:0000313" key="2">
    <source>
        <dbReference type="Proteomes" id="UP000053617"/>
    </source>
</evidence>
<dbReference type="Gene3D" id="3.30.420.10">
    <property type="entry name" value="Ribonuclease H-like superfamily/Ribonuclease H"/>
    <property type="match status" value="1"/>
</dbReference>
<organism evidence="1 2">
    <name type="scientific">Rhinocladiella mackenziei CBS 650.93</name>
    <dbReference type="NCBI Taxonomy" id="1442369"/>
    <lineage>
        <taxon>Eukaryota</taxon>
        <taxon>Fungi</taxon>
        <taxon>Dikarya</taxon>
        <taxon>Ascomycota</taxon>
        <taxon>Pezizomycotina</taxon>
        <taxon>Eurotiomycetes</taxon>
        <taxon>Chaetothyriomycetidae</taxon>
        <taxon>Chaetothyriales</taxon>
        <taxon>Herpotrichiellaceae</taxon>
        <taxon>Rhinocladiella</taxon>
    </lineage>
</organism>
<dbReference type="Proteomes" id="UP000053617">
    <property type="component" value="Unassembled WGS sequence"/>
</dbReference>
<name>A0A0D2JAG8_9EURO</name>
<reference evidence="1 2" key="1">
    <citation type="submission" date="2015-01" db="EMBL/GenBank/DDBJ databases">
        <title>The Genome Sequence of Rhinocladiella mackenzie CBS 650.93.</title>
        <authorList>
            <consortium name="The Broad Institute Genomics Platform"/>
            <person name="Cuomo C."/>
            <person name="de Hoog S."/>
            <person name="Gorbushina A."/>
            <person name="Stielow B."/>
            <person name="Teixiera M."/>
            <person name="Abouelleil A."/>
            <person name="Chapman S.B."/>
            <person name="Priest M."/>
            <person name="Young S.K."/>
            <person name="Wortman J."/>
            <person name="Nusbaum C."/>
            <person name="Birren B."/>
        </authorList>
    </citation>
    <scope>NUCLEOTIDE SEQUENCE [LARGE SCALE GENOMIC DNA]</scope>
    <source>
        <strain evidence="1 2">CBS 650.93</strain>
    </source>
</reference>
<gene>
    <name evidence="1" type="ORF">Z518_04084</name>
</gene>
<keyword evidence="2" id="KW-1185">Reference proteome</keyword>
<evidence type="ECO:0000313" key="1">
    <source>
        <dbReference type="EMBL" id="KIX06110.1"/>
    </source>
</evidence>
<dbReference type="InterPro" id="IPR036397">
    <property type="entry name" value="RNaseH_sf"/>
</dbReference>
<dbReference type="OrthoDB" id="5243754at2759"/>
<accession>A0A0D2JAG8</accession>
<proteinExistence type="predicted"/>
<dbReference type="GeneID" id="25292155"/>
<dbReference type="GO" id="GO:0003676">
    <property type="term" value="F:nucleic acid binding"/>
    <property type="evidence" value="ECO:0007669"/>
    <property type="project" value="InterPro"/>
</dbReference>
<dbReference type="HOGENOM" id="CLU_1797532_0_0_1"/>
<dbReference type="VEuPathDB" id="FungiDB:Z518_04084"/>
<dbReference type="EMBL" id="KN847477">
    <property type="protein sequence ID" value="KIX06110.1"/>
    <property type="molecule type" value="Genomic_DNA"/>
</dbReference>
<protein>
    <submittedName>
        <fullName evidence="1">Uncharacterized protein</fullName>
    </submittedName>
</protein>
<dbReference type="AlphaFoldDB" id="A0A0D2JAG8"/>
<sequence length="144" mass="16149">MISRTIGSSSTLSVRYGELVAIREACQLVDALWLGHDIHPKKVVTIFSNSQSALRVLAKPRQQSGQAIVRDILWRLQRFSQRWASRIQSINLLSAQQPPGLTAFEGPAVEPFSLRLSRQAIQVEKTLLPGTAEASLRKKESRRF</sequence>